<accession>A0A1F7L1C5</accession>
<organism evidence="2 3">
    <name type="scientific">Candidatus Roizmanbacteria bacterium RIFOXYD1_FULL_38_12</name>
    <dbReference type="NCBI Taxonomy" id="1802093"/>
    <lineage>
        <taxon>Bacteria</taxon>
        <taxon>Candidatus Roizmaniibacteriota</taxon>
    </lineage>
</organism>
<feature type="domain" description="Cohesin" evidence="1">
    <location>
        <begin position="31"/>
        <end position="129"/>
    </location>
</feature>
<dbReference type="EMBL" id="MGBR01000001">
    <property type="protein sequence ID" value="OGK73918.1"/>
    <property type="molecule type" value="Genomic_DNA"/>
</dbReference>
<sequence length="219" mass="22969">MKKSLLMSLLTFFFLIPFLFSYVDAAYLNFDKTTASPLPNETFTADVVVDAGTDQITSSDIWLVYDPAFLEAQTVANGSFFPAVTNNITSGKVSITGLIVDPGTYKTGSGVIGTVTFKALKTGTTTLSYDCRTDVSNSSKIIKNDVNATNIIECSKNASLAVNIGVGGGASSSSPGYTPPANPTSPASLPQSGIVENMSKFAAPGLILLMVGLMLRLVL</sequence>
<dbReference type="InterPro" id="IPR008965">
    <property type="entry name" value="CBM2/CBM3_carb-bd_dom_sf"/>
</dbReference>
<evidence type="ECO:0000313" key="2">
    <source>
        <dbReference type="EMBL" id="OGK73918.1"/>
    </source>
</evidence>
<dbReference type="Pfam" id="PF00963">
    <property type="entry name" value="Cohesin"/>
    <property type="match status" value="1"/>
</dbReference>
<protein>
    <recommendedName>
        <fullName evidence="1">Cohesin domain-containing protein</fullName>
    </recommendedName>
</protein>
<dbReference type="Proteomes" id="UP000177050">
    <property type="component" value="Unassembled WGS sequence"/>
</dbReference>
<evidence type="ECO:0000259" key="1">
    <source>
        <dbReference type="Pfam" id="PF00963"/>
    </source>
</evidence>
<proteinExistence type="predicted"/>
<evidence type="ECO:0000313" key="3">
    <source>
        <dbReference type="Proteomes" id="UP000177050"/>
    </source>
</evidence>
<gene>
    <name evidence="2" type="ORF">A3K52_04025</name>
</gene>
<comment type="caution">
    <text evidence="2">The sequence shown here is derived from an EMBL/GenBank/DDBJ whole genome shotgun (WGS) entry which is preliminary data.</text>
</comment>
<dbReference type="InterPro" id="IPR002102">
    <property type="entry name" value="Cohesin_dom"/>
</dbReference>
<name>A0A1F7L1C5_9BACT</name>
<dbReference type="GO" id="GO:0030246">
    <property type="term" value="F:carbohydrate binding"/>
    <property type="evidence" value="ECO:0007669"/>
    <property type="project" value="InterPro"/>
</dbReference>
<dbReference type="Gene3D" id="2.60.40.680">
    <property type="match status" value="1"/>
</dbReference>
<dbReference type="AlphaFoldDB" id="A0A1F7L1C5"/>
<dbReference type="GO" id="GO:0000272">
    <property type="term" value="P:polysaccharide catabolic process"/>
    <property type="evidence" value="ECO:0007669"/>
    <property type="project" value="InterPro"/>
</dbReference>
<dbReference type="CDD" id="cd08547">
    <property type="entry name" value="Type_II_cohesin"/>
    <property type="match status" value="1"/>
</dbReference>
<dbReference type="SUPFAM" id="SSF49384">
    <property type="entry name" value="Carbohydrate-binding domain"/>
    <property type="match status" value="1"/>
</dbReference>
<reference evidence="2 3" key="1">
    <citation type="journal article" date="2016" name="Nat. Commun.">
        <title>Thousands of microbial genomes shed light on interconnected biogeochemical processes in an aquifer system.</title>
        <authorList>
            <person name="Anantharaman K."/>
            <person name="Brown C.T."/>
            <person name="Hug L.A."/>
            <person name="Sharon I."/>
            <person name="Castelle C.J."/>
            <person name="Probst A.J."/>
            <person name="Thomas B.C."/>
            <person name="Singh A."/>
            <person name="Wilkins M.J."/>
            <person name="Karaoz U."/>
            <person name="Brodie E.L."/>
            <person name="Williams K.H."/>
            <person name="Hubbard S.S."/>
            <person name="Banfield J.F."/>
        </authorList>
    </citation>
    <scope>NUCLEOTIDE SEQUENCE [LARGE SCALE GENOMIC DNA]</scope>
</reference>